<dbReference type="Gene3D" id="3.40.50.150">
    <property type="entry name" value="Vaccinia Virus protein VP39"/>
    <property type="match status" value="1"/>
</dbReference>
<accession>G5JW20</accession>
<proteinExistence type="predicted"/>
<evidence type="ECO:0000313" key="2">
    <source>
        <dbReference type="EMBL" id="EHJ51877.1"/>
    </source>
</evidence>
<keyword evidence="2" id="KW-0808">Transferase</keyword>
<gene>
    <name evidence="2" type="ORF">STRMA_1433</name>
</gene>
<dbReference type="Pfam" id="PF13649">
    <property type="entry name" value="Methyltransf_25"/>
    <property type="match status" value="1"/>
</dbReference>
<dbReference type="OrthoDB" id="465705at2"/>
<keyword evidence="3" id="KW-1185">Reference proteome</keyword>
<keyword evidence="2" id="KW-0489">Methyltransferase</keyword>
<name>G5JW20_9STRE</name>
<organism evidence="2 3">
    <name type="scientific">Streptococcus macacae NCTC 11558</name>
    <dbReference type="NCBI Taxonomy" id="764298"/>
    <lineage>
        <taxon>Bacteria</taxon>
        <taxon>Bacillati</taxon>
        <taxon>Bacillota</taxon>
        <taxon>Bacilli</taxon>
        <taxon>Lactobacillales</taxon>
        <taxon>Streptococcaceae</taxon>
        <taxon>Streptococcus</taxon>
    </lineage>
</organism>
<dbReference type="GO" id="GO:0032259">
    <property type="term" value="P:methylation"/>
    <property type="evidence" value="ECO:0007669"/>
    <property type="project" value="UniProtKB-KW"/>
</dbReference>
<dbReference type="Proteomes" id="UP000003573">
    <property type="component" value="Unassembled WGS sequence"/>
</dbReference>
<protein>
    <submittedName>
        <fullName evidence="2">Methyltransferase domain protein</fullName>
    </submittedName>
</protein>
<dbReference type="SUPFAM" id="SSF53335">
    <property type="entry name" value="S-adenosyl-L-methionine-dependent methyltransferases"/>
    <property type="match status" value="1"/>
</dbReference>
<reference evidence="2 3" key="1">
    <citation type="journal article" date="2014" name="Int. J. Syst. Evol. Microbiol.">
        <title>Phylogenomics and the dynamic genome evolution of the genus Streptococcus.</title>
        <authorList>
            <consortium name="The Broad Institute Genome Sequencing Platform"/>
            <person name="Richards V.P."/>
            <person name="Palmer S.R."/>
            <person name="Pavinski Bitar P.D."/>
            <person name="Qin X."/>
            <person name="Weinstock G.M."/>
            <person name="Highlander S.K."/>
            <person name="Town C.D."/>
            <person name="Burne R.A."/>
            <person name="Stanhope M.J."/>
        </authorList>
    </citation>
    <scope>NUCLEOTIDE SEQUENCE [LARGE SCALE GENOMIC DNA]</scope>
    <source>
        <strain evidence="2 3">NCTC 11558</strain>
    </source>
</reference>
<dbReference type="InterPro" id="IPR041698">
    <property type="entry name" value="Methyltransf_25"/>
</dbReference>
<dbReference type="InterPro" id="IPR029063">
    <property type="entry name" value="SAM-dependent_MTases_sf"/>
</dbReference>
<dbReference type="CDD" id="cd02440">
    <property type="entry name" value="AdoMet_MTases"/>
    <property type="match status" value="1"/>
</dbReference>
<evidence type="ECO:0000259" key="1">
    <source>
        <dbReference type="Pfam" id="PF13649"/>
    </source>
</evidence>
<dbReference type="GO" id="GO:0008168">
    <property type="term" value="F:methyltransferase activity"/>
    <property type="evidence" value="ECO:0007669"/>
    <property type="project" value="UniProtKB-KW"/>
</dbReference>
<comment type="caution">
    <text evidence="2">The sequence shown here is derived from an EMBL/GenBank/DDBJ whole genome shotgun (WGS) entry which is preliminary data.</text>
</comment>
<feature type="domain" description="Methyltransferase" evidence="1">
    <location>
        <begin position="61"/>
        <end position="144"/>
    </location>
</feature>
<dbReference type="RefSeq" id="WP_003079181.1">
    <property type="nucleotide sequence ID" value="NZ_AEUW02000001.1"/>
</dbReference>
<dbReference type="AlphaFoldDB" id="G5JW20"/>
<sequence>MDKDALIYEKFKKRAQHLTVIDNLYEDETFSDYYKQVVNHDDLLENDISLYKNYFNKQTPVLEIGSGTGRIFNPLFEEGYDIYGLEPSSEMSRYIARRGQNRIYQLTLQDIELLPKNDIEVVIIPATSVSLFSPSDLKSFLKSLLQKQPSIKSIVFDFLKEDFFESSMGVIQTNVIDGKKYYHTNFFDKDKKRIIYNLVNSEKLGISIKYYYSYQIVRAIFEELGMAIHIVTDSENYTMVEGVFHVE</sequence>
<dbReference type="EMBL" id="AEUW02000001">
    <property type="protein sequence ID" value="EHJ51877.1"/>
    <property type="molecule type" value="Genomic_DNA"/>
</dbReference>
<dbReference type="STRING" id="764298.STRMA_1433"/>
<evidence type="ECO:0000313" key="3">
    <source>
        <dbReference type="Proteomes" id="UP000003573"/>
    </source>
</evidence>